<accession>A0A0R2K0V1</accession>
<dbReference type="SUPFAM" id="SSF46689">
    <property type="entry name" value="Homeodomain-like"/>
    <property type="match status" value="1"/>
</dbReference>
<dbReference type="AlphaFoldDB" id="A0A0R2K0V1"/>
<evidence type="ECO:0000313" key="3">
    <source>
        <dbReference type="Proteomes" id="UP000051491"/>
    </source>
</evidence>
<dbReference type="PATRIC" id="fig|89059.3.peg.1600"/>
<reference evidence="1 3" key="1">
    <citation type="journal article" date="2015" name="Genome Announc.">
        <title>Expanding the biotechnology potential of lactobacilli through comparative genomics of 213 strains and associated genera.</title>
        <authorList>
            <person name="Sun Z."/>
            <person name="Harris H.M."/>
            <person name="McCann A."/>
            <person name="Guo C."/>
            <person name="Argimon S."/>
            <person name="Zhang W."/>
            <person name="Yang X."/>
            <person name="Jeffery I.B."/>
            <person name="Cooney J.C."/>
            <person name="Kagawa T.F."/>
            <person name="Liu W."/>
            <person name="Song Y."/>
            <person name="Salvetti E."/>
            <person name="Wrobel A."/>
            <person name="Rasinkangas P."/>
            <person name="Parkhill J."/>
            <person name="Rea M.C."/>
            <person name="O'Sullivan O."/>
            <person name="Ritari J."/>
            <person name="Douillard F.P."/>
            <person name="Paul Ross R."/>
            <person name="Yang R."/>
            <person name="Briner A.E."/>
            <person name="Felis G.E."/>
            <person name="de Vos W.M."/>
            <person name="Barrangou R."/>
            <person name="Klaenhammer T.R."/>
            <person name="Caufield P.W."/>
            <person name="Cui Y."/>
            <person name="Zhang H."/>
            <person name="O'Toole P.W."/>
        </authorList>
    </citation>
    <scope>NUCLEOTIDE SEQUENCE [LARGE SCALE GENOMIC DNA]</scope>
    <source>
        <strain evidence="1 3">DSM 15353</strain>
    </source>
</reference>
<dbReference type="EMBL" id="JQBK01000044">
    <property type="protein sequence ID" value="KRN83182.1"/>
    <property type="molecule type" value="Genomic_DNA"/>
</dbReference>
<reference evidence="2" key="2">
    <citation type="submission" date="2018-03" db="EMBL/GenBank/DDBJ databases">
        <authorList>
            <person name="Keele B.F."/>
        </authorList>
    </citation>
    <scope>NUCLEOTIDE SEQUENCE</scope>
    <source>
        <strain evidence="2">ACA-DC 1533</strain>
        <plasmid evidence="2">pLAC2</plasmid>
    </source>
</reference>
<dbReference type="PANTHER" id="PTHR43479">
    <property type="entry name" value="ACREF/ENVCD OPERON REPRESSOR-RELATED"/>
    <property type="match status" value="1"/>
</dbReference>
<dbReference type="Proteomes" id="UP000051491">
    <property type="component" value="Unassembled WGS sequence"/>
</dbReference>
<geneLocation type="plasmid" evidence="2">
    <name>pLAC2</name>
</geneLocation>
<evidence type="ECO:0000313" key="1">
    <source>
        <dbReference type="EMBL" id="KRN83182.1"/>
    </source>
</evidence>
<sequence length="187" mass="22013">MKVYLNHKLTRGARRTLNAFSSVLLNLLQQEKFEKITVNQICTDACYPRTTFYNYFEDKYDLLNYCWFLIVSDIQINNTQHLTPEKAAHLYFGNLYDMLTERKDLLDKILLHNDIEGQMVQSFANYLKKEVNQIIGELESSLEHQVPKKLLVAYLSETVMVLLTWIFIDQHDLPKETAIDYLEQLLA</sequence>
<dbReference type="InterPro" id="IPR050624">
    <property type="entry name" value="HTH-type_Tx_Regulator"/>
</dbReference>
<dbReference type="RefSeq" id="WP_010499823.1">
    <property type="nucleotide sequence ID" value="NZ_JQBK01000044.1"/>
</dbReference>
<dbReference type="OrthoDB" id="9810250at2"/>
<protein>
    <submittedName>
        <fullName evidence="2">Predicted transcriptional regulator</fullName>
    </submittedName>
    <submittedName>
        <fullName evidence="1">Regulatory protein TetR</fullName>
    </submittedName>
</protein>
<dbReference type="Gene3D" id="1.10.357.10">
    <property type="entry name" value="Tetracycline Repressor, domain 2"/>
    <property type="match status" value="1"/>
</dbReference>
<organism evidence="1 3">
    <name type="scientific">Ligilactobacillus acidipiscis</name>
    <dbReference type="NCBI Taxonomy" id="89059"/>
    <lineage>
        <taxon>Bacteria</taxon>
        <taxon>Bacillati</taxon>
        <taxon>Bacillota</taxon>
        <taxon>Bacilli</taxon>
        <taxon>Lactobacillales</taxon>
        <taxon>Lactobacillaceae</taxon>
        <taxon>Ligilactobacillus</taxon>
    </lineage>
</organism>
<gene>
    <name evidence="1" type="ORF">IV43_GL001494</name>
    <name evidence="2" type="ORF">PLAC02_P44</name>
</gene>
<dbReference type="EMBL" id="LT996085">
    <property type="protein sequence ID" value="SPO49450.1"/>
    <property type="molecule type" value="Genomic_DNA"/>
</dbReference>
<dbReference type="InterPro" id="IPR009057">
    <property type="entry name" value="Homeodomain-like_sf"/>
</dbReference>
<name>A0A0R2K0V1_9LACO</name>
<dbReference type="PANTHER" id="PTHR43479:SF16">
    <property type="entry name" value="HTH TETR-TYPE DOMAIN-CONTAINING PROTEIN"/>
    <property type="match status" value="1"/>
</dbReference>
<proteinExistence type="predicted"/>
<keyword evidence="2" id="KW-0614">Plasmid</keyword>
<evidence type="ECO:0000313" key="2">
    <source>
        <dbReference type="EMBL" id="SPO49450.1"/>
    </source>
</evidence>